<dbReference type="InterPro" id="IPR002455">
    <property type="entry name" value="GPCR3_GABA-B"/>
</dbReference>
<keyword evidence="8" id="KW-0807">Transducer</keyword>
<proteinExistence type="predicted"/>
<feature type="transmembrane region" description="Helical" evidence="10">
    <location>
        <begin position="432"/>
        <end position="449"/>
    </location>
</feature>
<dbReference type="PANTHER" id="PTHR10519:SF20">
    <property type="entry name" value="G-PROTEIN COUPLED RECEPTOR 156-RELATED"/>
    <property type="match status" value="1"/>
</dbReference>
<keyword evidence="2 10" id="KW-0812">Transmembrane</keyword>
<dbReference type="CDD" id="cd15047">
    <property type="entry name" value="7tmC_GABA-B-like"/>
    <property type="match status" value="1"/>
</dbReference>
<feature type="region of interest" description="Disordered" evidence="9">
    <location>
        <begin position="692"/>
        <end position="739"/>
    </location>
</feature>
<dbReference type="EMBL" id="CAICTM010000416">
    <property type="protein sequence ID" value="CAB9510051.1"/>
    <property type="molecule type" value="Genomic_DNA"/>
</dbReference>
<dbReference type="PANTHER" id="PTHR10519">
    <property type="entry name" value="GABA-B RECEPTOR"/>
    <property type="match status" value="1"/>
</dbReference>
<feature type="transmembrane region" description="Helical" evidence="10">
    <location>
        <begin position="358"/>
        <end position="379"/>
    </location>
</feature>
<feature type="transmembrane region" description="Helical" evidence="10">
    <location>
        <begin position="484"/>
        <end position="505"/>
    </location>
</feature>
<feature type="region of interest" description="Disordered" evidence="9">
    <location>
        <begin position="1040"/>
        <end position="1148"/>
    </location>
</feature>
<accession>A0A9N8DWI5</accession>
<comment type="subcellular location">
    <subcellularLocation>
        <location evidence="1">Membrane</location>
        <topology evidence="1">Multi-pass membrane protein</topology>
    </subcellularLocation>
</comment>
<sequence length="1148" mass="126551">MHSLVIFQLLSSALLLAPKWVAAVRVDHQDFPPEIHLRGGVVLSRKFAEVKEVRDSYGTTKETYHGFQLDLLESLKAFAVQDGVNLTVGLSRVPSEYDGALNLIANDCNSSVIADLREGGDKYYQDHDCTSLDLLIGDYWVTPERFERIDYTPNWLRTAVTTMKYIDGPFSGITTMTQATRKRAPVCVPAKTYTMRVAYEKFPDAEYVECSWDNLFEECERFLLEGRCALFVNDLLVLKTRQFHEPQKFEVTGEEFNSQQTAWPLRHDLPEVVSYLLRRWIYQAQTNGTLDALYYEYFERQICPIGTAGEDCDLPCDPEHGVDVKGVCVCESIKWTGDDCSFEVPENHNMIPDALRSVAYAMFGINVAVILLCAVWLYWQKDSAQVSSSQPSFLLLVLLGCIISSSTIIALAQEDDPSTTEAEDVPCMAIPWLYSVGFSITFGTLFAKIRRVYLIFLNAGAVVRTGQSTYTQPRRNSTVSWQETVMIIAAVLLVDVTILVIWTVVDPLQWQRSITQADQFGVVLESEGYCHCESLVAFASLIGVFHLSLMGTACYMSYCARNIPTMFQEGKTVSIAMVSNLQIFIVGVPVLIIVGYDPQSSFFVRSVIIWMNDLAVVVLIFGNLVFATHVQKQDETHIKEGVGRAVSLYSRAGKQATSSAGSPPSNGSAQHKSSVMKSAEGDLEAYLQQHKEQMQMPQPRGDLVSSLTMTSSASAEVETPQDGYASSVTMGSSKGRKGVPFGLASCVEVDEEAEEEEETWVEDLSPQRRHSFDSAARFSTASGATPPRLPVRSGLPLRRSNSDDSLARFSTTSMGREHPVEPLPMRWLNRESFGVLPVPPVLPTEQGIPAARRLSYESMSRFSTDSAHTPPKAPLRDFSISSVGIDDGDESFCAQLASEQQKADTVLRQPMTPNPIRQSLRSEESPRIPARMLSDVESTEDNLNHEPPLPVSASRRTSINSAPCMPLRVHSDAESTAGKVDEVFAIVHHNASETYQYPGERANGTRASMGSTAGNHSGDEGEGNNTLNIFGSPRMPTRVMSVAESTASGSSDEKEGGAGQLAALKAPNLPRRLPSVGRDNDSVDRQQKPNARAWKTTNCSPSLPRLPPRQELDASLSQADRSKGSASTTKEGTSRTQLDASDYSDEQL</sequence>
<evidence type="ECO:0000256" key="6">
    <source>
        <dbReference type="ARBA" id="ARBA00023170"/>
    </source>
</evidence>
<feature type="compositionally biased region" description="Polar residues" evidence="9">
    <location>
        <begin position="705"/>
        <end position="714"/>
    </location>
</feature>
<evidence type="ECO:0000256" key="5">
    <source>
        <dbReference type="ARBA" id="ARBA00023136"/>
    </source>
</evidence>
<evidence type="ECO:0000256" key="2">
    <source>
        <dbReference type="ARBA" id="ARBA00022692"/>
    </source>
</evidence>
<feature type="transmembrane region" description="Helical" evidence="10">
    <location>
        <begin position="602"/>
        <end position="626"/>
    </location>
</feature>
<feature type="compositionally biased region" description="Polar residues" evidence="9">
    <location>
        <begin position="1115"/>
        <end position="1139"/>
    </location>
</feature>
<dbReference type="AlphaFoldDB" id="A0A9N8DWI5"/>
<feature type="transmembrane region" description="Helical" evidence="10">
    <location>
        <begin position="572"/>
        <end position="596"/>
    </location>
</feature>
<feature type="domain" description="G-protein coupled receptors family 3 profile" evidence="12">
    <location>
        <begin position="427"/>
        <end position="621"/>
    </location>
</feature>
<dbReference type="GO" id="GO:0038039">
    <property type="term" value="C:G protein-coupled receptor heterodimeric complex"/>
    <property type="evidence" value="ECO:0007669"/>
    <property type="project" value="TreeGrafter"/>
</dbReference>
<dbReference type="Proteomes" id="UP001153069">
    <property type="component" value="Unassembled WGS sequence"/>
</dbReference>
<feature type="region of interest" description="Disordered" evidence="9">
    <location>
        <begin position="936"/>
        <end position="956"/>
    </location>
</feature>
<evidence type="ECO:0000256" key="7">
    <source>
        <dbReference type="ARBA" id="ARBA00023180"/>
    </source>
</evidence>
<feature type="region of interest" description="Disordered" evidence="9">
    <location>
        <begin position="749"/>
        <end position="768"/>
    </location>
</feature>
<organism evidence="13 14">
    <name type="scientific">Seminavis robusta</name>
    <dbReference type="NCBI Taxonomy" id="568900"/>
    <lineage>
        <taxon>Eukaryota</taxon>
        <taxon>Sar</taxon>
        <taxon>Stramenopiles</taxon>
        <taxon>Ochrophyta</taxon>
        <taxon>Bacillariophyta</taxon>
        <taxon>Bacillariophyceae</taxon>
        <taxon>Bacillariophycidae</taxon>
        <taxon>Naviculales</taxon>
        <taxon>Naviculaceae</taxon>
        <taxon>Seminavis</taxon>
    </lineage>
</organism>
<dbReference type="Pfam" id="PF00003">
    <property type="entry name" value="7tm_3"/>
    <property type="match status" value="1"/>
</dbReference>
<evidence type="ECO:0000256" key="11">
    <source>
        <dbReference type="SAM" id="SignalP"/>
    </source>
</evidence>
<feature type="chain" id="PRO_5040394405" evidence="11">
    <location>
        <begin position="24"/>
        <end position="1148"/>
    </location>
</feature>
<evidence type="ECO:0000256" key="3">
    <source>
        <dbReference type="ARBA" id="ARBA00022989"/>
    </source>
</evidence>
<dbReference type="PROSITE" id="PS50259">
    <property type="entry name" value="G_PROTEIN_RECEP_F3_4"/>
    <property type="match status" value="1"/>
</dbReference>
<dbReference type="InterPro" id="IPR017978">
    <property type="entry name" value="GPCR_3_C"/>
</dbReference>
<protein>
    <submittedName>
        <fullName evidence="13">Acid type B receptor subunit 2</fullName>
    </submittedName>
</protein>
<dbReference type="OrthoDB" id="425344at2759"/>
<feature type="compositionally biased region" description="Basic and acidic residues" evidence="9">
    <location>
        <begin position="1078"/>
        <end position="1087"/>
    </location>
</feature>
<feature type="compositionally biased region" description="Low complexity" evidence="9">
    <location>
        <begin position="658"/>
        <end position="669"/>
    </location>
</feature>
<evidence type="ECO:0000256" key="1">
    <source>
        <dbReference type="ARBA" id="ARBA00004141"/>
    </source>
</evidence>
<feature type="compositionally biased region" description="Polar residues" evidence="9">
    <location>
        <begin position="1005"/>
        <end position="1015"/>
    </location>
</feature>
<feature type="transmembrane region" description="Helical" evidence="10">
    <location>
        <begin position="391"/>
        <end position="412"/>
    </location>
</feature>
<dbReference type="Gene3D" id="3.40.190.10">
    <property type="entry name" value="Periplasmic binding protein-like II"/>
    <property type="match status" value="2"/>
</dbReference>
<feature type="signal peptide" evidence="11">
    <location>
        <begin position="1"/>
        <end position="23"/>
    </location>
</feature>
<reference evidence="13" key="1">
    <citation type="submission" date="2020-06" db="EMBL/GenBank/DDBJ databases">
        <authorList>
            <consortium name="Plant Systems Biology data submission"/>
        </authorList>
    </citation>
    <scope>NUCLEOTIDE SEQUENCE</scope>
    <source>
        <strain evidence="13">D6</strain>
    </source>
</reference>
<evidence type="ECO:0000256" key="9">
    <source>
        <dbReference type="SAM" id="MobiDB-lite"/>
    </source>
</evidence>
<evidence type="ECO:0000256" key="8">
    <source>
        <dbReference type="ARBA" id="ARBA00023224"/>
    </source>
</evidence>
<feature type="region of interest" description="Disordered" evidence="9">
    <location>
        <begin position="777"/>
        <end position="817"/>
    </location>
</feature>
<name>A0A9N8DWI5_9STRA</name>
<gene>
    <name evidence="13" type="ORF">SEMRO_417_G138800.1</name>
</gene>
<keyword evidence="6 13" id="KW-0675">Receptor</keyword>
<evidence type="ECO:0000313" key="14">
    <source>
        <dbReference type="Proteomes" id="UP001153069"/>
    </source>
</evidence>
<evidence type="ECO:0000313" key="13">
    <source>
        <dbReference type="EMBL" id="CAB9510051.1"/>
    </source>
</evidence>
<comment type="caution">
    <text evidence="13">The sequence shown here is derived from an EMBL/GenBank/DDBJ whole genome shotgun (WGS) entry which is preliminary data.</text>
</comment>
<feature type="compositionally biased region" description="Acidic residues" evidence="9">
    <location>
        <begin position="749"/>
        <end position="761"/>
    </location>
</feature>
<feature type="transmembrane region" description="Helical" evidence="10">
    <location>
        <begin position="535"/>
        <end position="560"/>
    </location>
</feature>
<dbReference type="GO" id="GO:0004965">
    <property type="term" value="F:G protein-coupled GABA receptor activity"/>
    <property type="evidence" value="ECO:0007669"/>
    <property type="project" value="InterPro"/>
</dbReference>
<keyword evidence="4" id="KW-0297">G-protein coupled receptor</keyword>
<keyword evidence="11" id="KW-0732">Signal</keyword>
<keyword evidence="5 10" id="KW-0472">Membrane</keyword>
<feature type="region of interest" description="Disordered" evidence="9">
    <location>
        <begin position="653"/>
        <end position="675"/>
    </location>
</feature>
<dbReference type="SUPFAM" id="SSF53850">
    <property type="entry name" value="Periplasmic binding protein-like II"/>
    <property type="match status" value="1"/>
</dbReference>
<keyword evidence="7" id="KW-0325">Glycoprotein</keyword>
<keyword evidence="14" id="KW-1185">Reference proteome</keyword>
<feature type="region of interest" description="Disordered" evidence="9">
    <location>
        <begin position="997"/>
        <end position="1025"/>
    </location>
</feature>
<evidence type="ECO:0000259" key="12">
    <source>
        <dbReference type="PROSITE" id="PS50259"/>
    </source>
</evidence>
<evidence type="ECO:0000256" key="4">
    <source>
        <dbReference type="ARBA" id="ARBA00023040"/>
    </source>
</evidence>
<keyword evidence="3 10" id="KW-1133">Transmembrane helix</keyword>
<evidence type="ECO:0000256" key="10">
    <source>
        <dbReference type="SAM" id="Phobius"/>
    </source>
</evidence>